<evidence type="ECO:0000313" key="2">
    <source>
        <dbReference type="EMBL" id="KEQ48953.1"/>
    </source>
</evidence>
<sequence length="230" mass="25850">MAIGIFVEYKGQVTQLPVNPEELKTKNSANNESTTSIALGEITQMSFPKLSEVTFTSFFPRDTFRSYVLNKSGTPETYVRLLKRIMDGKEPCRLIISGVGINMLATVESFEQQRKAGIHEDVYYDITFKEYKMAKARFVKIEKKVSEEKKASQPQKEQAPSTKKEVTIGAKVLVNGQLHRDSYGEGPGQTESNATRLVNYINMKGSHPYHVTMLDGGWRGWVTADSVQVL</sequence>
<evidence type="ECO:0000259" key="1">
    <source>
        <dbReference type="Pfam" id="PF21821"/>
    </source>
</evidence>
<dbReference type="EMBL" id="JPFZ01000007">
    <property type="protein sequence ID" value="KEQ48953.1"/>
    <property type="molecule type" value="Genomic_DNA"/>
</dbReference>
<protein>
    <recommendedName>
        <fullName evidence="1">Dit-like phage tail protein N-terminal domain-containing protein</fullName>
    </recommendedName>
</protein>
<gene>
    <name evidence="2" type="ORF">SK608_0251</name>
</gene>
<evidence type="ECO:0000313" key="3">
    <source>
        <dbReference type="Proteomes" id="UP000028022"/>
    </source>
</evidence>
<accession>A0A081R180</accession>
<dbReference type="AlphaFoldDB" id="A0A081R180"/>
<dbReference type="Proteomes" id="UP000028022">
    <property type="component" value="Unassembled WGS sequence"/>
</dbReference>
<reference evidence="2 3" key="1">
    <citation type="submission" date="2014-05" db="EMBL/GenBank/DDBJ databases">
        <authorList>
            <person name="Daugherty S.C."/>
            <person name="Tallon L.J."/>
            <person name="Sadzewicz L."/>
            <person name="Kilian M."/>
            <person name="Tettelin H."/>
        </authorList>
    </citation>
    <scope>NUCLEOTIDE SEQUENCE [LARGE SCALE GENOMIC DNA]</scope>
    <source>
        <strain evidence="2 3">SK608</strain>
    </source>
</reference>
<name>A0A081R180_STRMT</name>
<feature type="domain" description="Dit-like phage tail protein N-terminal" evidence="1">
    <location>
        <begin position="41"/>
        <end position="141"/>
    </location>
</feature>
<dbReference type="InterPro" id="IPR048494">
    <property type="entry name" value="Dit-like_N"/>
</dbReference>
<proteinExistence type="predicted"/>
<dbReference type="Pfam" id="PF21821">
    <property type="entry name" value="Dit_like"/>
    <property type="match status" value="1"/>
</dbReference>
<organism evidence="2 3">
    <name type="scientific">Streptococcus mitis</name>
    <dbReference type="NCBI Taxonomy" id="28037"/>
    <lineage>
        <taxon>Bacteria</taxon>
        <taxon>Bacillati</taxon>
        <taxon>Bacillota</taxon>
        <taxon>Bacilli</taxon>
        <taxon>Lactobacillales</taxon>
        <taxon>Streptococcaceae</taxon>
        <taxon>Streptococcus</taxon>
        <taxon>Streptococcus mitis group</taxon>
    </lineage>
</organism>
<comment type="caution">
    <text evidence="2">The sequence shown here is derived from an EMBL/GenBank/DDBJ whole genome shotgun (WGS) entry which is preliminary data.</text>
</comment>